<protein>
    <submittedName>
        <fullName evidence="2 4">Uncharacterized protein</fullName>
    </submittedName>
</protein>
<feature type="region of interest" description="Disordered" evidence="1">
    <location>
        <begin position="75"/>
        <end position="95"/>
    </location>
</feature>
<evidence type="ECO:0000313" key="3">
    <source>
        <dbReference type="Proteomes" id="UP000267096"/>
    </source>
</evidence>
<dbReference type="EMBL" id="UYRR01010632">
    <property type="protein sequence ID" value="VDK25540.1"/>
    <property type="molecule type" value="Genomic_DNA"/>
</dbReference>
<keyword evidence="3" id="KW-1185">Reference proteome</keyword>
<name>A0A0M3JDG0_ANISI</name>
<evidence type="ECO:0000256" key="1">
    <source>
        <dbReference type="SAM" id="MobiDB-lite"/>
    </source>
</evidence>
<dbReference type="Proteomes" id="UP000267096">
    <property type="component" value="Unassembled WGS sequence"/>
</dbReference>
<evidence type="ECO:0000313" key="4">
    <source>
        <dbReference type="WBParaSite" id="ASIM_0000564601-mRNA-1"/>
    </source>
</evidence>
<proteinExistence type="predicted"/>
<dbReference type="WBParaSite" id="ASIM_0000564601-mRNA-1">
    <property type="protein sequence ID" value="ASIM_0000564601-mRNA-1"/>
    <property type="gene ID" value="ASIM_0000564601"/>
</dbReference>
<reference evidence="2 3" key="2">
    <citation type="submission" date="2018-11" db="EMBL/GenBank/DDBJ databases">
        <authorList>
            <consortium name="Pathogen Informatics"/>
        </authorList>
    </citation>
    <scope>NUCLEOTIDE SEQUENCE [LARGE SCALE GENOMIC DNA]</scope>
</reference>
<sequence>MRQQPLAFMVGDSTASFSIQSRRSSDCNAKLSVSLSAEMGQQTPNDSEGTVSATVKPAQNLQMVTRSRARSGPFSVAKVGASSRRSTSKSVDDEVQEITPGVVESKESVESAVCMPAKAQKRSKKATNSVSATAAAATVTLQSTSATSVSESAIKQGSFFIQLLICFIWFGLLELQNDLVLMRKFWCMSLSVCQRLLE</sequence>
<evidence type="ECO:0000313" key="2">
    <source>
        <dbReference type="EMBL" id="VDK25540.1"/>
    </source>
</evidence>
<gene>
    <name evidence="2" type="ORF">ASIM_LOCUS5441</name>
</gene>
<accession>A0A0M3JDG0</accession>
<reference evidence="4" key="1">
    <citation type="submission" date="2017-02" db="UniProtKB">
        <authorList>
            <consortium name="WormBaseParasite"/>
        </authorList>
    </citation>
    <scope>IDENTIFICATION</scope>
</reference>
<organism evidence="4">
    <name type="scientific">Anisakis simplex</name>
    <name type="common">Herring worm</name>
    <dbReference type="NCBI Taxonomy" id="6269"/>
    <lineage>
        <taxon>Eukaryota</taxon>
        <taxon>Metazoa</taxon>
        <taxon>Ecdysozoa</taxon>
        <taxon>Nematoda</taxon>
        <taxon>Chromadorea</taxon>
        <taxon>Rhabditida</taxon>
        <taxon>Spirurina</taxon>
        <taxon>Ascaridomorpha</taxon>
        <taxon>Ascaridoidea</taxon>
        <taxon>Anisakidae</taxon>
        <taxon>Anisakis</taxon>
        <taxon>Anisakis simplex complex</taxon>
    </lineage>
</organism>
<dbReference type="AlphaFoldDB" id="A0A0M3JDG0"/>